<protein>
    <submittedName>
        <fullName evidence="1">Uncharacterized protein</fullName>
    </submittedName>
</protein>
<proteinExistence type="predicted"/>
<evidence type="ECO:0000313" key="2">
    <source>
        <dbReference type="Proteomes" id="UP000008311"/>
    </source>
</evidence>
<dbReference type="AlphaFoldDB" id="B9TML5"/>
<organism evidence="1 2">
    <name type="scientific">Ricinus communis</name>
    <name type="common">Castor bean</name>
    <dbReference type="NCBI Taxonomy" id="3988"/>
    <lineage>
        <taxon>Eukaryota</taxon>
        <taxon>Viridiplantae</taxon>
        <taxon>Streptophyta</taxon>
        <taxon>Embryophyta</taxon>
        <taxon>Tracheophyta</taxon>
        <taxon>Spermatophyta</taxon>
        <taxon>Magnoliopsida</taxon>
        <taxon>eudicotyledons</taxon>
        <taxon>Gunneridae</taxon>
        <taxon>Pentapetalae</taxon>
        <taxon>rosids</taxon>
        <taxon>fabids</taxon>
        <taxon>Malpighiales</taxon>
        <taxon>Euphorbiaceae</taxon>
        <taxon>Acalyphoideae</taxon>
        <taxon>Acalypheae</taxon>
        <taxon>Ricinus</taxon>
    </lineage>
</organism>
<reference evidence="2" key="1">
    <citation type="journal article" date="2010" name="Nat. Biotechnol.">
        <title>Draft genome sequence of the oilseed species Ricinus communis.</title>
        <authorList>
            <person name="Chan A.P."/>
            <person name="Crabtree J."/>
            <person name="Zhao Q."/>
            <person name="Lorenzi H."/>
            <person name="Orvis J."/>
            <person name="Puiu D."/>
            <person name="Melake-Berhan A."/>
            <person name="Jones K.M."/>
            <person name="Redman J."/>
            <person name="Chen G."/>
            <person name="Cahoon E.B."/>
            <person name="Gedil M."/>
            <person name="Stanke M."/>
            <person name="Haas B.J."/>
            <person name="Wortman J.R."/>
            <person name="Fraser-Liggett C.M."/>
            <person name="Ravel J."/>
            <person name="Rabinowicz P.D."/>
        </authorList>
    </citation>
    <scope>NUCLEOTIDE SEQUENCE [LARGE SCALE GENOMIC DNA]</scope>
    <source>
        <strain evidence="2">cv. Hale</strain>
    </source>
</reference>
<keyword evidence="2" id="KW-1185">Reference proteome</keyword>
<gene>
    <name evidence="1" type="ORF">RCOM_2124560</name>
</gene>
<name>B9TML5_RICCO</name>
<dbReference type="Proteomes" id="UP000008311">
    <property type="component" value="Unassembled WGS sequence"/>
</dbReference>
<sequence>MNALLALGTGFVVAALVHYASTLIALRKERSRARHQADRLAAYELASQELERALWTWRDVFDHFGAYVKTDPKLDRLLFVLSQKLPGYARELPKLLLPLPASLVDRDNVRAFSYEFEDGRELDQLVKDINDPVFNALWSVRSPAAVAEMFRHGLFLALGYPHAVAAWRPDGVNLELSPFKEPGYPNWGLRPVEALPRSFDGLWKKWRALKPHSR</sequence>
<evidence type="ECO:0000313" key="1">
    <source>
        <dbReference type="EMBL" id="EEF22900.1"/>
    </source>
</evidence>
<dbReference type="InParanoid" id="B9TML5"/>
<dbReference type="EMBL" id="EQ989482">
    <property type="protein sequence ID" value="EEF22900.1"/>
    <property type="molecule type" value="Genomic_DNA"/>
</dbReference>
<accession>B9TML5</accession>